<dbReference type="Pfam" id="PF06701">
    <property type="entry name" value="MIB_HERC2"/>
    <property type="match status" value="2"/>
</dbReference>
<dbReference type="InterPro" id="IPR004170">
    <property type="entry name" value="WWE_dom"/>
</dbReference>
<dbReference type="InterPro" id="IPR010606">
    <property type="entry name" value="Mib_Herc2"/>
</dbReference>
<dbReference type="PROSITE" id="PS50918">
    <property type="entry name" value="WWE"/>
    <property type="match status" value="1"/>
</dbReference>
<dbReference type="PANTHER" id="PTHR24202">
    <property type="entry name" value="E3 UBIQUITIN-PROTEIN LIGASE MIB2"/>
    <property type="match status" value="1"/>
</dbReference>
<dbReference type="SUPFAM" id="SSF47986">
    <property type="entry name" value="DEATH domain"/>
    <property type="match status" value="1"/>
</dbReference>
<feature type="region of interest" description="Disordered" evidence="2">
    <location>
        <begin position="128"/>
        <end position="269"/>
    </location>
</feature>
<feature type="region of interest" description="Disordered" evidence="2">
    <location>
        <begin position="100"/>
        <end position="119"/>
    </location>
</feature>
<dbReference type="Pfam" id="PF00092">
    <property type="entry name" value="VWA"/>
    <property type="match status" value="1"/>
</dbReference>
<proteinExistence type="predicted"/>
<dbReference type="KEGG" id="lak:106181859"/>
<evidence type="ECO:0000259" key="4">
    <source>
        <dbReference type="PROSITE" id="PS50234"/>
    </source>
</evidence>
<dbReference type="GO" id="GO:0005737">
    <property type="term" value="C:cytoplasm"/>
    <property type="evidence" value="ECO:0007669"/>
    <property type="project" value="TreeGrafter"/>
</dbReference>
<evidence type="ECO:0000256" key="1">
    <source>
        <dbReference type="SAM" id="Coils"/>
    </source>
</evidence>
<feature type="domain" description="MIB/HERC2" evidence="6">
    <location>
        <begin position="1110"/>
        <end position="1181"/>
    </location>
</feature>
<feature type="domain" description="MIB/HERC2" evidence="6">
    <location>
        <begin position="1182"/>
        <end position="1254"/>
    </location>
</feature>
<dbReference type="InterPro" id="IPR037252">
    <property type="entry name" value="Mib_Herc2_sf"/>
</dbReference>
<dbReference type="GO" id="GO:0016567">
    <property type="term" value="P:protein ubiquitination"/>
    <property type="evidence" value="ECO:0007669"/>
    <property type="project" value="InterPro"/>
</dbReference>
<protein>
    <submittedName>
        <fullName evidence="8">Uncharacterized protein LOC106181859</fullName>
    </submittedName>
</protein>
<keyword evidence="1" id="KW-0175">Coiled coil</keyword>
<feature type="compositionally biased region" description="Polar residues" evidence="2">
    <location>
        <begin position="140"/>
        <end position="157"/>
    </location>
</feature>
<reference evidence="8" key="1">
    <citation type="journal article" date="2015" name="Nat. Commun.">
        <title>The Lingula genome provides insights into brachiopod evolution and the origin of phosphate biomineralization.</title>
        <authorList>
            <person name="Luo Y.J."/>
            <person name="Takeuchi T."/>
            <person name="Koyanagi R."/>
            <person name="Yamada L."/>
            <person name="Kanda M."/>
            <person name="Khalturina M."/>
            <person name="Fujie M."/>
            <person name="Yamasaki S.I."/>
            <person name="Endo K."/>
            <person name="Satoh N."/>
        </authorList>
    </citation>
    <scope>NUCLEOTIDE SEQUENCE</scope>
</reference>
<name>A0A1S3KH83_LINAN</name>
<feature type="region of interest" description="Disordered" evidence="2">
    <location>
        <begin position="766"/>
        <end position="816"/>
    </location>
</feature>
<keyword evidence="7" id="KW-1185">Reference proteome</keyword>
<feature type="coiled-coil region" evidence="1">
    <location>
        <begin position="641"/>
        <end position="668"/>
    </location>
</feature>
<feature type="domain" description="CARD" evidence="3">
    <location>
        <begin position="321"/>
        <end position="413"/>
    </location>
</feature>
<dbReference type="Gene3D" id="3.40.50.410">
    <property type="entry name" value="von Willebrand factor, type A domain"/>
    <property type="match status" value="1"/>
</dbReference>
<dbReference type="CDD" id="cd00198">
    <property type="entry name" value="vWFA"/>
    <property type="match status" value="1"/>
</dbReference>
<evidence type="ECO:0000313" key="7">
    <source>
        <dbReference type="Proteomes" id="UP000085678"/>
    </source>
</evidence>
<dbReference type="Pfam" id="PF00619">
    <property type="entry name" value="CARD"/>
    <property type="match status" value="1"/>
</dbReference>
<dbReference type="Proteomes" id="UP000085678">
    <property type="component" value="Unplaced"/>
</dbReference>
<feature type="compositionally biased region" description="Polar residues" evidence="2">
    <location>
        <begin position="105"/>
        <end position="119"/>
    </location>
</feature>
<dbReference type="STRING" id="7574.A0A1S3KH83"/>
<dbReference type="Gene3D" id="2.30.30.40">
    <property type="entry name" value="SH3 Domains"/>
    <property type="match status" value="2"/>
</dbReference>
<feature type="compositionally biased region" description="Polar residues" evidence="2">
    <location>
        <begin position="189"/>
        <end position="208"/>
    </location>
</feature>
<accession>A0A1S3KH83</accession>
<dbReference type="SUPFAM" id="SSF117839">
    <property type="entry name" value="WWE domain"/>
    <property type="match status" value="1"/>
</dbReference>
<dbReference type="InterPro" id="IPR001315">
    <property type="entry name" value="CARD"/>
</dbReference>
<evidence type="ECO:0000313" key="8">
    <source>
        <dbReference type="RefSeq" id="XP_013421834.1"/>
    </source>
</evidence>
<evidence type="ECO:0000259" key="6">
    <source>
        <dbReference type="PROSITE" id="PS51416"/>
    </source>
</evidence>
<dbReference type="PROSITE" id="PS50209">
    <property type="entry name" value="CARD"/>
    <property type="match status" value="1"/>
</dbReference>
<dbReference type="InterPro" id="IPR037197">
    <property type="entry name" value="WWE_dom_sf"/>
</dbReference>
<feature type="compositionally biased region" description="Polar residues" evidence="2">
    <location>
        <begin position="256"/>
        <end position="269"/>
    </location>
</feature>
<dbReference type="Gene3D" id="3.30.720.50">
    <property type="match status" value="1"/>
</dbReference>
<dbReference type="InParanoid" id="A0A1S3KH83"/>
<feature type="domain" description="VWFA" evidence="4">
    <location>
        <begin position="832"/>
        <end position="1036"/>
    </location>
</feature>
<dbReference type="PROSITE" id="PS51416">
    <property type="entry name" value="MIB_HERC2"/>
    <property type="match status" value="2"/>
</dbReference>
<evidence type="ECO:0000256" key="2">
    <source>
        <dbReference type="SAM" id="MobiDB-lite"/>
    </source>
</evidence>
<gene>
    <name evidence="8" type="primary">LOC106181859</name>
</gene>
<dbReference type="InterPro" id="IPR002035">
    <property type="entry name" value="VWF_A"/>
</dbReference>
<feature type="coiled-coil region" evidence="1">
    <location>
        <begin position="50"/>
        <end position="77"/>
    </location>
</feature>
<dbReference type="SMART" id="SM00327">
    <property type="entry name" value="VWA"/>
    <property type="match status" value="1"/>
</dbReference>
<dbReference type="GO" id="GO:0046872">
    <property type="term" value="F:metal ion binding"/>
    <property type="evidence" value="ECO:0007669"/>
    <property type="project" value="InterPro"/>
</dbReference>
<dbReference type="PROSITE" id="PS50234">
    <property type="entry name" value="VWFA"/>
    <property type="match status" value="1"/>
</dbReference>
<dbReference type="SUPFAM" id="SSF53300">
    <property type="entry name" value="vWA-like"/>
    <property type="match status" value="1"/>
</dbReference>
<dbReference type="CDD" id="cd01671">
    <property type="entry name" value="CARD"/>
    <property type="match status" value="1"/>
</dbReference>
<dbReference type="GO" id="GO:0042981">
    <property type="term" value="P:regulation of apoptotic process"/>
    <property type="evidence" value="ECO:0007669"/>
    <property type="project" value="InterPro"/>
</dbReference>
<feature type="domain" description="WWE" evidence="5">
    <location>
        <begin position="1262"/>
        <end position="1338"/>
    </location>
</feature>
<dbReference type="RefSeq" id="XP_013421834.1">
    <property type="nucleotide sequence ID" value="XM_013566380.1"/>
</dbReference>
<organism evidence="7 8">
    <name type="scientific">Lingula anatina</name>
    <name type="common">Brachiopod</name>
    <name type="synonym">Lingula unguis</name>
    <dbReference type="NCBI Taxonomy" id="7574"/>
    <lineage>
        <taxon>Eukaryota</taxon>
        <taxon>Metazoa</taxon>
        <taxon>Spiralia</taxon>
        <taxon>Lophotrochozoa</taxon>
        <taxon>Brachiopoda</taxon>
        <taxon>Linguliformea</taxon>
        <taxon>Lingulata</taxon>
        <taxon>Lingulida</taxon>
        <taxon>Linguloidea</taxon>
        <taxon>Lingulidae</taxon>
        <taxon>Lingula</taxon>
    </lineage>
</organism>
<dbReference type="InterPro" id="IPR011029">
    <property type="entry name" value="DEATH-like_dom_sf"/>
</dbReference>
<dbReference type="InterPro" id="IPR036465">
    <property type="entry name" value="vWFA_dom_sf"/>
</dbReference>
<dbReference type="Gene3D" id="1.10.533.10">
    <property type="entry name" value="Death Domain, Fas"/>
    <property type="match status" value="1"/>
</dbReference>
<evidence type="ECO:0000259" key="5">
    <source>
        <dbReference type="PROSITE" id="PS50918"/>
    </source>
</evidence>
<evidence type="ECO:0000259" key="3">
    <source>
        <dbReference type="PROSITE" id="PS50209"/>
    </source>
</evidence>
<dbReference type="OrthoDB" id="438049at2759"/>
<dbReference type="Pfam" id="PF02825">
    <property type="entry name" value="WWE"/>
    <property type="match status" value="1"/>
</dbReference>
<reference evidence="8" key="2">
    <citation type="submission" date="2025-08" db="UniProtKB">
        <authorList>
            <consortium name="RefSeq"/>
        </authorList>
    </citation>
    <scope>IDENTIFICATION</scope>
</reference>
<dbReference type="PANTHER" id="PTHR24202:SF4">
    <property type="entry name" value="E3 UBIQUITIN-PROTEIN LIGASE MIB2-RELATED"/>
    <property type="match status" value="1"/>
</dbReference>
<sequence>MMYAISRTTRMGWEGELNLPALQAKIRSIESQVTENATQIQQFSSLLPKYEERETRITRVEDEIANLKRTLLEWQSLYDTDLESESETDRKADNIVDTMGHIQPAGSTCSANEPGTEQASTDVFVESNSFNPRREGKGSRIQQESCTANIQPQSEANRPNPLGEGNEHVDANPSFSPGMVEHYRDQEGFNDNTVPKRSNGETARQETTPKGVASAAVGGDEPTGDEGLHDDTIPKNLSEETAVEPPGNEPPGGDCSSGTGLNLTQNVPQTPRIPENCCAKCTAREEAERKNGELHCNGMQQQSTNTKRDFKKYIEDGNKALEKQNQEALTKNLPYLIRYLHPVIDDVALYMFSHLVLSDRHREIIASKSTETDKCEHLVTNVLLHSSEKAFWFFMQALEDNHCEFIVDQLLGKPNDVTGHIRAIVGILEERKTSEDAQIVSHTVDEYIFNNPDISRQMVDSIRNALAEWNLMVTGLSRGSILINMKFYTVEQLDAFWMWVKSRRPSPLSTSLTEVILTEEIRSMVPENLVLSLSTNMDLDEYLKKRRRLLHGDLPMTSDDLNFGKRPLKEHNQSLSWLDITGELKMEVNPKLLLEWAYESGYYDPLPLLTVKFPQTFTGYDEKDFRIERLHKLITYKNGQISQLITKLSKTEHKLKKAEDALVNIMNQHQDSLITYKVQQHRVAEEDHHNIDNKPELGAHRIGPDSQIAPPMNAPNGEVNNDKGDTRKNIIVDVEELKEIESLASGGHTEPVCGSKVDDKIRPWIESDTQLPMGSTGGYNTDKDGVQKNASVDLDQAKESDSQASGRHSAPVYDDSDFHGGRVYGERVHGLSTVICVDTSGSMEGEAFTDMKNAIHKILDDAEYTHNVYEFKELIGLVQCGSGSDGHTVVSLTDNYNQIRRALDRLSPSGMSPLATGIREAVHELKRHSSVLVVSRQMVPSRLLVFTDGIPTDENDYGSTVDLTRASTAGKYKVMTAVQRPFNEPVSLQARINFIGCGKKCDRVFLENAAKAGRGKFFRAEDELDVRRLGGYYRRLVWVCRFICPFREKEFINQLVNTKNTFSTWMRATKSTEIFDTDLSDFDMDEMYEILQELIGPKALTDLDVEDLQRTALIQRELPLGIRVRRGPDWKYGDQDNNGPGTVSGYEKGGWVKVQWDHSNEDFVYRYGHDGRREVQAVDEPRILRDDEFIKPGVKVRRGPHWNSGNNDGGPGSIGTVYKVEEAGIVYVLWPTRVASNHRYGYDGRFEVELVEESTQHEGDEDGSGFITDDGKVALWQWNSNGNWTAYPKYVNTKLERSYRTRPSTSVEVNVAGLCQRINFESMTALCTDINETYEIQRTELSLEDFEAVRVGLEGY</sequence>
<dbReference type="GO" id="GO:0004842">
    <property type="term" value="F:ubiquitin-protein transferase activity"/>
    <property type="evidence" value="ECO:0007669"/>
    <property type="project" value="InterPro"/>
</dbReference>
<dbReference type="SUPFAM" id="SSF159034">
    <property type="entry name" value="Mib/herc2 domain-like"/>
    <property type="match status" value="2"/>
</dbReference>
<dbReference type="GeneID" id="106181859"/>